<dbReference type="PANTHER" id="PTHR35831:SF2">
    <property type="entry name" value="OS01G0642200 PROTEIN"/>
    <property type="match status" value="1"/>
</dbReference>
<evidence type="ECO:0000256" key="1">
    <source>
        <dbReference type="SAM" id="MobiDB-lite"/>
    </source>
</evidence>
<organism evidence="2 3">
    <name type="scientific">Glycine soja</name>
    <name type="common">Wild soybean</name>
    <dbReference type="NCBI Taxonomy" id="3848"/>
    <lineage>
        <taxon>Eukaryota</taxon>
        <taxon>Viridiplantae</taxon>
        <taxon>Streptophyta</taxon>
        <taxon>Embryophyta</taxon>
        <taxon>Tracheophyta</taxon>
        <taxon>Spermatophyta</taxon>
        <taxon>Magnoliopsida</taxon>
        <taxon>eudicotyledons</taxon>
        <taxon>Gunneridae</taxon>
        <taxon>Pentapetalae</taxon>
        <taxon>rosids</taxon>
        <taxon>fabids</taxon>
        <taxon>Fabales</taxon>
        <taxon>Fabaceae</taxon>
        <taxon>Papilionoideae</taxon>
        <taxon>50 kb inversion clade</taxon>
        <taxon>NPAAA clade</taxon>
        <taxon>indigoferoid/millettioid clade</taxon>
        <taxon>Phaseoleae</taxon>
        <taxon>Glycine</taxon>
        <taxon>Glycine subgen. Soja</taxon>
    </lineage>
</organism>
<reference evidence="2 3" key="1">
    <citation type="submission" date="2018-09" db="EMBL/GenBank/DDBJ databases">
        <title>A high-quality reference genome of wild soybean provides a powerful tool to mine soybean genomes.</title>
        <authorList>
            <person name="Xie M."/>
            <person name="Chung C.Y.L."/>
            <person name="Li M.-W."/>
            <person name="Wong F.-L."/>
            <person name="Chan T.-F."/>
            <person name="Lam H.-M."/>
        </authorList>
    </citation>
    <scope>NUCLEOTIDE SEQUENCE [LARGE SCALE GENOMIC DNA]</scope>
    <source>
        <strain evidence="3">cv. W05</strain>
        <tissue evidence="2">Hypocotyl of etiolated seedlings</tissue>
    </source>
</reference>
<dbReference type="PANTHER" id="PTHR35831">
    <property type="entry name" value="OS01G0642200 PROTEIN"/>
    <property type="match status" value="1"/>
</dbReference>
<protein>
    <submittedName>
        <fullName evidence="2">Uncharacterized protein</fullName>
    </submittedName>
</protein>
<name>A0A445M0V5_GLYSO</name>
<feature type="compositionally biased region" description="Basic residues" evidence="1">
    <location>
        <begin position="38"/>
        <end position="48"/>
    </location>
</feature>
<proteinExistence type="predicted"/>
<dbReference type="EMBL" id="QZWG01000001">
    <property type="protein sequence ID" value="RZC29156.1"/>
    <property type="molecule type" value="Genomic_DNA"/>
</dbReference>
<dbReference type="AlphaFoldDB" id="A0A445M0V5"/>
<gene>
    <name evidence="2" type="ORF">D0Y65_000942</name>
</gene>
<comment type="caution">
    <text evidence="2">The sequence shown here is derived from an EMBL/GenBank/DDBJ whole genome shotgun (WGS) entry which is preliminary data.</text>
</comment>
<accession>A0A445M0V5</accession>
<evidence type="ECO:0000313" key="3">
    <source>
        <dbReference type="Proteomes" id="UP000289340"/>
    </source>
</evidence>
<keyword evidence="3" id="KW-1185">Reference proteome</keyword>
<feature type="region of interest" description="Disordered" evidence="1">
    <location>
        <begin position="1"/>
        <end position="61"/>
    </location>
</feature>
<feature type="compositionally biased region" description="Low complexity" evidence="1">
    <location>
        <begin position="26"/>
        <end position="37"/>
    </location>
</feature>
<evidence type="ECO:0000313" key="2">
    <source>
        <dbReference type="EMBL" id="RZC29156.1"/>
    </source>
</evidence>
<dbReference type="Proteomes" id="UP000289340">
    <property type="component" value="Chromosome 1"/>
</dbReference>
<sequence length="94" mass="10373">MASLQAEKPVESQSSRQVKKEPAKRSGSTPKAPSSKPAPKKTQKRSQPKQKAPLLFKQLKPPPTQIVSYNLNLPYAFTEIVRFESRSGAGHCRG</sequence>